<evidence type="ECO:0000256" key="5">
    <source>
        <dbReference type="ARBA" id="ARBA00023027"/>
    </source>
</evidence>
<evidence type="ECO:0000259" key="8">
    <source>
        <dbReference type="Pfam" id="PF16363"/>
    </source>
</evidence>
<dbReference type="AlphaFoldDB" id="A0A1F6P9P5"/>
<dbReference type="CDD" id="cd05246">
    <property type="entry name" value="dTDP_GD_SDR_e"/>
    <property type="match status" value="1"/>
</dbReference>
<dbReference type="NCBIfam" id="TIGR01181">
    <property type="entry name" value="dTDP_gluc_dehyt"/>
    <property type="match status" value="1"/>
</dbReference>
<dbReference type="Proteomes" id="UP000176634">
    <property type="component" value="Unassembled WGS sequence"/>
</dbReference>
<proteinExistence type="inferred from homology"/>
<comment type="caution">
    <text evidence="9">The sequence shown here is derived from an EMBL/GenBank/DDBJ whole genome shotgun (WGS) entry which is preliminary data.</text>
</comment>
<dbReference type="Pfam" id="PF16363">
    <property type="entry name" value="GDP_Man_Dehyd"/>
    <property type="match status" value="1"/>
</dbReference>
<dbReference type="GO" id="GO:0009225">
    <property type="term" value="P:nucleotide-sugar metabolic process"/>
    <property type="evidence" value="ECO:0007669"/>
    <property type="project" value="InterPro"/>
</dbReference>
<reference evidence="9 10" key="1">
    <citation type="journal article" date="2016" name="Nat. Commun.">
        <title>Thousands of microbial genomes shed light on interconnected biogeochemical processes in an aquifer system.</title>
        <authorList>
            <person name="Anantharaman K."/>
            <person name="Brown C.T."/>
            <person name="Hug L.A."/>
            <person name="Sharon I."/>
            <person name="Castelle C.J."/>
            <person name="Probst A.J."/>
            <person name="Thomas B.C."/>
            <person name="Singh A."/>
            <person name="Wilkins M.J."/>
            <person name="Karaoz U."/>
            <person name="Brodie E.L."/>
            <person name="Williams K.H."/>
            <person name="Hubbard S.S."/>
            <person name="Banfield J.F."/>
        </authorList>
    </citation>
    <scope>NUCLEOTIDE SEQUENCE [LARGE SCALE GENOMIC DNA]</scope>
</reference>
<dbReference type="Gene3D" id="3.90.25.10">
    <property type="entry name" value="UDP-galactose 4-epimerase, domain 1"/>
    <property type="match status" value="1"/>
</dbReference>
<evidence type="ECO:0000313" key="9">
    <source>
        <dbReference type="EMBL" id="OGH92886.1"/>
    </source>
</evidence>
<dbReference type="PANTHER" id="PTHR43000">
    <property type="entry name" value="DTDP-D-GLUCOSE 4,6-DEHYDRATASE-RELATED"/>
    <property type="match status" value="1"/>
</dbReference>
<keyword evidence="6 7" id="KW-0456">Lyase</keyword>
<evidence type="ECO:0000256" key="2">
    <source>
        <dbReference type="ARBA" id="ARBA00001911"/>
    </source>
</evidence>
<dbReference type="InterPro" id="IPR005888">
    <property type="entry name" value="dTDP_Gluc_deHydtase"/>
</dbReference>
<comment type="similarity">
    <text evidence="3 7">Belongs to the NAD(P)-dependent epimerase/dehydratase family. dTDP-glucose dehydratase subfamily.</text>
</comment>
<dbReference type="InterPro" id="IPR016040">
    <property type="entry name" value="NAD(P)-bd_dom"/>
</dbReference>
<dbReference type="EC" id="4.2.1.46" evidence="4 7"/>
<feature type="domain" description="NAD(P)-binding" evidence="8">
    <location>
        <begin position="4"/>
        <end position="305"/>
    </location>
</feature>
<dbReference type="STRING" id="1798705.A2563_04445"/>
<dbReference type="SUPFAM" id="SSF51735">
    <property type="entry name" value="NAD(P)-binding Rossmann-fold domains"/>
    <property type="match status" value="1"/>
</dbReference>
<dbReference type="InterPro" id="IPR036291">
    <property type="entry name" value="NAD(P)-bd_dom_sf"/>
</dbReference>
<gene>
    <name evidence="9" type="ORF">A2563_04445</name>
</gene>
<evidence type="ECO:0000256" key="4">
    <source>
        <dbReference type="ARBA" id="ARBA00011990"/>
    </source>
</evidence>
<protein>
    <recommendedName>
        <fullName evidence="4 7">dTDP-glucose 4,6-dehydratase</fullName>
        <ecNumber evidence="4 7">4.2.1.46</ecNumber>
    </recommendedName>
</protein>
<comment type="catalytic activity">
    <reaction evidence="1 7">
        <text>dTDP-alpha-D-glucose = dTDP-4-dehydro-6-deoxy-alpha-D-glucose + H2O</text>
        <dbReference type="Rhea" id="RHEA:17221"/>
        <dbReference type="ChEBI" id="CHEBI:15377"/>
        <dbReference type="ChEBI" id="CHEBI:57477"/>
        <dbReference type="ChEBI" id="CHEBI:57649"/>
        <dbReference type="EC" id="4.2.1.46"/>
    </reaction>
</comment>
<evidence type="ECO:0000256" key="3">
    <source>
        <dbReference type="ARBA" id="ARBA00008178"/>
    </source>
</evidence>
<evidence type="ECO:0000256" key="1">
    <source>
        <dbReference type="ARBA" id="ARBA00001539"/>
    </source>
</evidence>
<dbReference type="Gene3D" id="3.40.50.720">
    <property type="entry name" value="NAD(P)-binding Rossmann-like Domain"/>
    <property type="match status" value="1"/>
</dbReference>
<sequence length="336" mass="38241">MRLLVSGGAGFMGSHFIKYILAKYPDYTVVNFDKLTYAGNLENLREVENNPHYKFVQGDICDREALEKVISENKIEAIVNYAAETHVDRSIMDPDAFLRTEIFGSFNLLEATKKFNLTKMVQVSTDEVYGSIEDGSFSEESSFSPNSPYAAAKAGADHLCRAYFVTYKTPVVVTHSCNFYGTNQFPEKLIPYFITNLIEGKKVPLYGDGKAVREWIHTSDHCRAIDVLLHKAAPGEVYNIGTGKELENIEITKMILSEMGLGEDMIEPVKDRPGHDRRYSIDCSKLSRDFGWKPEKDFATGLKETIEWYKANADWWQPLKSGEHLDYFRKQYTDKA</sequence>
<accession>A0A1F6P9P5</accession>
<dbReference type="FunFam" id="3.40.50.720:FF:000304">
    <property type="entry name" value="UDP-glucose 4,6-dehydratase"/>
    <property type="match status" value="1"/>
</dbReference>
<organism evidence="9 10">
    <name type="scientific">Candidatus Magasanikbacteria bacterium RIFOXYD1_FULL_40_23</name>
    <dbReference type="NCBI Taxonomy" id="1798705"/>
    <lineage>
        <taxon>Bacteria</taxon>
        <taxon>Candidatus Magasanikiibacteriota</taxon>
    </lineage>
</organism>
<evidence type="ECO:0000256" key="6">
    <source>
        <dbReference type="ARBA" id="ARBA00023239"/>
    </source>
</evidence>
<comment type="cofactor">
    <cofactor evidence="2 7">
        <name>NAD(+)</name>
        <dbReference type="ChEBI" id="CHEBI:57540"/>
    </cofactor>
</comment>
<name>A0A1F6P9P5_9BACT</name>
<dbReference type="GO" id="GO:0008460">
    <property type="term" value="F:dTDP-glucose 4,6-dehydratase activity"/>
    <property type="evidence" value="ECO:0007669"/>
    <property type="project" value="UniProtKB-EC"/>
</dbReference>
<dbReference type="EMBL" id="MFRA01000005">
    <property type="protein sequence ID" value="OGH92886.1"/>
    <property type="molecule type" value="Genomic_DNA"/>
</dbReference>
<keyword evidence="5" id="KW-0520">NAD</keyword>
<evidence type="ECO:0000256" key="7">
    <source>
        <dbReference type="RuleBase" id="RU004473"/>
    </source>
</evidence>
<evidence type="ECO:0000313" key="10">
    <source>
        <dbReference type="Proteomes" id="UP000176634"/>
    </source>
</evidence>